<accession>A0A1J5S0Q2</accession>
<dbReference type="SMART" id="SM00729">
    <property type="entry name" value="Elp3"/>
    <property type="match status" value="1"/>
</dbReference>
<proteinExistence type="inferred from homology"/>
<keyword evidence="10" id="KW-0501">Molybdenum cofactor biosynthesis</keyword>
<dbReference type="InterPro" id="IPR010505">
    <property type="entry name" value="MoaA_twitch"/>
</dbReference>
<evidence type="ECO:0000256" key="6">
    <source>
        <dbReference type="ARBA" id="ARBA00022741"/>
    </source>
</evidence>
<keyword evidence="8" id="KW-0411">Iron-sulfur</keyword>
<sequence length="346" mass="37739">MNAHPHKSESVNDRLGRPLRDLRISVTDRCNFRCPYCMPLEVYGVRHVFRPQSELMDAGELVTIASAFVDLGVHKIRITGGEPLLRPDLPEIVRGLRGLLGQSGDLALTTNGWHLEKLAGSLADAGLARVNVSLDSLNPQVAGRMNGLGLPVERILRGIDAAAGAGLRVKLNCLVQRGVNEDGLIDLCTYARERGFTLRFIEFMDVGNTNGWQPELVVPAAEIVAQVSARWALEPLAPAYRGEVAARYRYADGAGEIGIISSVTEPFCRDCHRARLSADGRLYTCLFASSGADLLGPLRSGADAPALRSRLAALWGARTDRYSEERAELLARHEQRTKVEMSYIGG</sequence>
<evidence type="ECO:0000256" key="7">
    <source>
        <dbReference type="ARBA" id="ARBA00023004"/>
    </source>
</evidence>
<dbReference type="GO" id="GO:0046872">
    <property type="term" value="F:metal ion binding"/>
    <property type="evidence" value="ECO:0007669"/>
    <property type="project" value="UniProtKB-KW"/>
</dbReference>
<dbReference type="SFLD" id="SFLDG01383">
    <property type="entry name" value="cyclic_pyranopterin_phosphate"/>
    <property type="match status" value="1"/>
</dbReference>
<dbReference type="NCBIfam" id="TIGR02666">
    <property type="entry name" value="moaA"/>
    <property type="match status" value="1"/>
</dbReference>
<dbReference type="PANTHER" id="PTHR22960">
    <property type="entry name" value="MOLYBDOPTERIN COFACTOR SYNTHESIS PROTEIN A"/>
    <property type="match status" value="1"/>
</dbReference>
<comment type="cofactor">
    <cofactor evidence="1">
        <name>[4Fe-4S] cluster</name>
        <dbReference type="ChEBI" id="CHEBI:49883"/>
    </cofactor>
</comment>
<organism evidence="14">
    <name type="scientific">mine drainage metagenome</name>
    <dbReference type="NCBI Taxonomy" id="410659"/>
    <lineage>
        <taxon>unclassified sequences</taxon>
        <taxon>metagenomes</taxon>
        <taxon>ecological metagenomes</taxon>
    </lineage>
</organism>
<dbReference type="InterPro" id="IPR007197">
    <property type="entry name" value="rSAM"/>
</dbReference>
<dbReference type="EMBL" id="MLJW01000080">
    <property type="protein sequence ID" value="OIR01783.1"/>
    <property type="molecule type" value="Genomic_DNA"/>
</dbReference>
<dbReference type="GO" id="GO:0005525">
    <property type="term" value="F:GTP binding"/>
    <property type="evidence" value="ECO:0007669"/>
    <property type="project" value="UniProtKB-KW"/>
</dbReference>
<dbReference type="SUPFAM" id="SSF102114">
    <property type="entry name" value="Radical SAM enzymes"/>
    <property type="match status" value="1"/>
</dbReference>
<evidence type="ECO:0000256" key="3">
    <source>
        <dbReference type="ARBA" id="ARBA00022485"/>
    </source>
</evidence>
<dbReference type="SFLD" id="SFLDG01067">
    <property type="entry name" value="SPASM/twitch_domain_containing"/>
    <property type="match status" value="1"/>
</dbReference>
<dbReference type="GO" id="GO:0061799">
    <property type="term" value="F:cyclic pyranopterin monophosphate synthase activity"/>
    <property type="evidence" value="ECO:0007669"/>
    <property type="project" value="TreeGrafter"/>
</dbReference>
<comment type="caution">
    <text evidence="14">The sequence shown here is derived from an EMBL/GenBank/DDBJ whole genome shotgun (WGS) entry which is preliminary data.</text>
</comment>
<dbReference type="PROSITE" id="PS51918">
    <property type="entry name" value="RADICAL_SAM"/>
    <property type="match status" value="1"/>
</dbReference>
<dbReference type="GO" id="GO:0051539">
    <property type="term" value="F:4 iron, 4 sulfur cluster binding"/>
    <property type="evidence" value="ECO:0007669"/>
    <property type="project" value="UniProtKB-KW"/>
</dbReference>
<evidence type="ECO:0000256" key="12">
    <source>
        <dbReference type="ARBA" id="ARBA00048697"/>
    </source>
</evidence>
<keyword evidence="9" id="KW-0342">GTP-binding</keyword>
<evidence type="ECO:0000313" key="14">
    <source>
        <dbReference type="EMBL" id="OIR01783.1"/>
    </source>
</evidence>
<keyword evidence="11 14" id="KW-0456">Lyase</keyword>
<dbReference type="AlphaFoldDB" id="A0A1J5S0Q2"/>
<dbReference type="Pfam" id="PF04055">
    <property type="entry name" value="Radical_SAM"/>
    <property type="match status" value="1"/>
</dbReference>
<evidence type="ECO:0000256" key="10">
    <source>
        <dbReference type="ARBA" id="ARBA00023150"/>
    </source>
</evidence>
<feature type="domain" description="Radical SAM core" evidence="13">
    <location>
        <begin position="14"/>
        <end position="234"/>
    </location>
</feature>
<dbReference type="InterPro" id="IPR050105">
    <property type="entry name" value="MoCo_biosynth_MoaA/MoaC"/>
</dbReference>
<dbReference type="CDD" id="cd21117">
    <property type="entry name" value="Twitch_MoaA"/>
    <property type="match status" value="1"/>
</dbReference>
<dbReference type="GO" id="GO:0006777">
    <property type="term" value="P:Mo-molybdopterin cofactor biosynthetic process"/>
    <property type="evidence" value="ECO:0007669"/>
    <property type="project" value="UniProtKB-KW"/>
</dbReference>
<keyword evidence="6" id="KW-0547">Nucleotide-binding</keyword>
<dbReference type="SFLD" id="SFLDG01386">
    <property type="entry name" value="main_SPASM_domain-containing"/>
    <property type="match status" value="1"/>
</dbReference>
<keyword evidence="3" id="KW-0004">4Fe-4S</keyword>
<dbReference type="InterPro" id="IPR058240">
    <property type="entry name" value="rSAM_sf"/>
</dbReference>
<dbReference type="InterPro" id="IPR013785">
    <property type="entry name" value="Aldolase_TIM"/>
</dbReference>
<dbReference type="Pfam" id="PF06463">
    <property type="entry name" value="Mob_synth_C"/>
    <property type="match status" value="1"/>
</dbReference>
<comment type="catalytic activity">
    <reaction evidence="12">
        <text>GTP + AH2 + S-adenosyl-L-methionine = (8S)-3',8-cyclo-7,8-dihydroguanosine 5'-triphosphate + 5'-deoxyadenosine + L-methionine + A + H(+)</text>
        <dbReference type="Rhea" id="RHEA:49576"/>
        <dbReference type="ChEBI" id="CHEBI:13193"/>
        <dbReference type="ChEBI" id="CHEBI:15378"/>
        <dbReference type="ChEBI" id="CHEBI:17319"/>
        <dbReference type="ChEBI" id="CHEBI:17499"/>
        <dbReference type="ChEBI" id="CHEBI:37565"/>
        <dbReference type="ChEBI" id="CHEBI:57844"/>
        <dbReference type="ChEBI" id="CHEBI:59789"/>
        <dbReference type="ChEBI" id="CHEBI:131766"/>
        <dbReference type="EC" id="4.1.99.22"/>
    </reaction>
</comment>
<dbReference type="EC" id="4.1.99.22" evidence="2"/>
<dbReference type="InterPro" id="IPR040064">
    <property type="entry name" value="MoaA-like"/>
</dbReference>
<dbReference type="InterPro" id="IPR000385">
    <property type="entry name" value="MoaA_NifB_PqqE_Fe-S-bd_CS"/>
</dbReference>
<evidence type="ECO:0000256" key="2">
    <source>
        <dbReference type="ARBA" id="ARBA00012167"/>
    </source>
</evidence>
<evidence type="ECO:0000256" key="5">
    <source>
        <dbReference type="ARBA" id="ARBA00022723"/>
    </source>
</evidence>
<dbReference type="SFLD" id="SFLDS00029">
    <property type="entry name" value="Radical_SAM"/>
    <property type="match status" value="1"/>
</dbReference>
<keyword evidence="4" id="KW-0949">S-adenosyl-L-methionine</keyword>
<dbReference type="GO" id="GO:0061798">
    <property type="term" value="F:GTP 3',8'-cyclase activity"/>
    <property type="evidence" value="ECO:0007669"/>
    <property type="project" value="UniProtKB-EC"/>
</dbReference>
<keyword evidence="5" id="KW-0479">Metal-binding</keyword>
<evidence type="ECO:0000256" key="8">
    <source>
        <dbReference type="ARBA" id="ARBA00023014"/>
    </source>
</evidence>
<evidence type="ECO:0000256" key="9">
    <source>
        <dbReference type="ARBA" id="ARBA00023134"/>
    </source>
</evidence>
<dbReference type="InterPro" id="IPR013483">
    <property type="entry name" value="MoaA"/>
</dbReference>
<evidence type="ECO:0000259" key="13">
    <source>
        <dbReference type="PROSITE" id="PS51918"/>
    </source>
</evidence>
<name>A0A1J5S0Q2_9ZZZZ</name>
<evidence type="ECO:0000256" key="4">
    <source>
        <dbReference type="ARBA" id="ARBA00022691"/>
    </source>
</evidence>
<gene>
    <name evidence="14" type="primary">moaA_9</name>
    <name evidence="14" type="ORF">GALL_160840</name>
</gene>
<reference evidence="14" key="1">
    <citation type="submission" date="2016-10" db="EMBL/GenBank/DDBJ databases">
        <title>Sequence of Gallionella enrichment culture.</title>
        <authorList>
            <person name="Poehlein A."/>
            <person name="Muehling M."/>
            <person name="Daniel R."/>
        </authorList>
    </citation>
    <scope>NUCLEOTIDE SEQUENCE</scope>
</reference>
<protein>
    <recommendedName>
        <fullName evidence="2">GTP 3',8-cyclase</fullName>
        <ecNumber evidence="2">4.1.99.22</ecNumber>
    </recommendedName>
</protein>
<dbReference type="HAMAP" id="MF_01225_B">
    <property type="entry name" value="MoaA_B"/>
    <property type="match status" value="1"/>
</dbReference>
<dbReference type="UniPathway" id="UPA00344"/>
<evidence type="ECO:0000256" key="11">
    <source>
        <dbReference type="ARBA" id="ARBA00023239"/>
    </source>
</evidence>
<dbReference type="InterPro" id="IPR006638">
    <property type="entry name" value="Elp3/MiaA/NifB-like_rSAM"/>
</dbReference>
<keyword evidence="7" id="KW-0408">Iron</keyword>
<dbReference type="PANTHER" id="PTHR22960:SF0">
    <property type="entry name" value="MOLYBDENUM COFACTOR BIOSYNTHESIS PROTEIN 1"/>
    <property type="match status" value="1"/>
</dbReference>
<dbReference type="Gene3D" id="3.20.20.70">
    <property type="entry name" value="Aldolase class I"/>
    <property type="match status" value="1"/>
</dbReference>
<evidence type="ECO:0000256" key="1">
    <source>
        <dbReference type="ARBA" id="ARBA00001966"/>
    </source>
</evidence>
<dbReference type="CDD" id="cd01335">
    <property type="entry name" value="Radical_SAM"/>
    <property type="match status" value="1"/>
</dbReference>
<dbReference type="PROSITE" id="PS01305">
    <property type="entry name" value="MOAA_NIFB_PQQE"/>
    <property type="match status" value="1"/>
</dbReference>